<sequence>MPKRKFDEVEVGSGDISTDDVINGDITHNDVTKYKVQNGDITHSEEKSCNSSILNGSVINGDITNSDVTNSDITNGNIVNGGISHKENAQETDDSCRNSAIPDKPREEITSTETEPVNAPKKKRGVKFNGVTVYYFPRSQGFTCVPSQGGSTLGMGDNHVTVENFSLKEYSQSQRQLHKRILQEQKLQGKLLHTSLLTSSILAQSALEEETIAAEAEIESSPEENNSKAKDTADDVSEKDSDDNMERDEDDSCSDSSSDESDDDLNVDDYYFLTPVPTRQRRVLLRTAGIKKIDSSEKEECKDIRISRESCGCDCKGFCDPETCLCALSGIKCQVDRLSFPCGCTKDGCGNLKGRIEFNPIRVRTHFIHTLMRLELEKKQRESQEIRRRNRHVRFQDTSSEEETPEKVNKFEDVSEYNSNEMGSCRDCQNSEVNNVVMREVTQYQSNMEVETSISNNDFSALHYKQQDESSIANQAKEANDSVQRVMMFNDSDEEKVSDSSAIYAFTGEESSYSESSDCSSEGSVSYEEHNGYHNNYETFNADGTTTSGYCIPSTTVGYQSARSQQEQKYMDVNNSTNSMFKLEPISEILNPIRYSNYTTDGQSWSNNSESFYSYGSNGGMSNGNYGTSSGTRADTTQYPFPATDQTVPSQVHHVQSSHTPVLSQSAVNGCHSSNTNSTCLSQSNISTQYNDTSVTNQTFTESNSNGITTTYTNLNQVQSSTLTGYNMCPQTTSSTQPYHETTLTCLDNCSSTMGSTPNNNAPVEVNAKEGPVKLTSLSNVLVSSSSDPSKSARDSNFSHTLDNHNYSDSSLESGSIGLGCQSSVGGGDFQSGCGDYQAESGLGSSRMSDSSSDSAHSDGLPSSKSSFVDSSSDNFSPASPGAQDFGEIIKESIVETVSA</sequence>
<name>A0A8J1TRD3_OWEFU</name>
<evidence type="ECO:0000256" key="3">
    <source>
        <dbReference type="ARBA" id="ARBA00022703"/>
    </source>
</evidence>
<dbReference type="PANTHER" id="PTHR13580">
    <property type="entry name" value="TGF-BETA INDUCED APOPTOSIS PROTEIN"/>
    <property type="match status" value="1"/>
</dbReference>
<reference evidence="11" key="1">
    <citation type="submission" date="2022-03" db="EMBL/GenBank/DDBJ databases">
        <authorList>
            <person name="Martin C."/>
        </authorList>
    </citation>
    <scope>NUCLEOTIDE SEQUENCE</scope>
</reference>
<evidence type="ECO:0000259" key="10">
    <source>
        <dbReference type="Pfam" id="PF16019"/>
    </source>
</evidence>
<evidence type="ECO:0000256" key="6">
    <source>
        <dbReference type="ARBA" id="ARBA00023159"/>
    </source>
</evidence>
<comment type="subcellular location">
    <subcellularLocation>
        <location evidence="1">Nucleus</location>
    </subcellularLocation>
</comment>
<feature type="region of interest" description="Disordered" evidence="9">
    <location>
        <begin position="832"/>
        <end position="888"/>
    </location>
</feature>
<evidence type="ECO:0000313" key="11">
    <source>
        <dbReference type="EMBL" id="CAH1789644.1"/>
    </source>
</evidence>
<keyword evidence="3" id="KW-0053">Apoptosis</keyword>
<dbReference type="GO" id="GO:0000981">
    <property type="term" value="F:DNA-binding transcription factor activity, RNA polymerase II-specific"/>
    <property type="evidence" value="ECO:0007669"/>
    <property type="project" value="TreeGrafter"/>
</dbReference>
<dbReference type="Pfam" id="PF16019">
    <property type="entry name" value="CSRNP_N"/>
    <property type="match status" value="1"/>
</dbReference>
<dbReference type="EMBL" id="CAIIXF020000007">
    <property type="protein sequence ID" value="CAH1789644.1"/>
    <property type="molecule type" value="Genomic_DNA"/>
</dbReference>
<dbReference type="AlphaFoldDB" id="A0A8J1TRD3"/>
<feature type="compositionally biased region" description="Acidic residues" evidence="9">
    <location>
        <begin position="245"/>
        <end position="266"/>
    </location>
</feature>
<comment type="caution">
    <text evidence="11">The sequence shown here is derived from an EMBL/GenBank/DDBJ whole genome shotgun (WGS) entry which is preliminary data.</text>
</comment>
<evidence type="ECO:0000256" key="4">
    <source>
        <dbReference type="ARBA" id="ARBA00023015"/>
    </source>
</evidence>
<feature type="region of interest" description="Disordered" evidence="9">
    <location>
        <begin position="216"/>
        <end position="266"/>
    </location>
</feature>
<dbReference type="PRINTS" id="PR02031">
    <property type="entry name" value="CYSSERRICHNP"/>
</dbReference>
<comment type="similarity">
    <text evidence="2">Belongs to the AXUD1 family.</text>
</comment>
<dbReference type="Proteomes" id="UP000749559">
    <property type="component" value="Unassembled WGS sequence"/>
</dbReference>
<gene>
    <name evidence="11" type="ORF">OFUS_LOCUS14968</name>
</gene>
<evidence type="ECO:0000313" key="12">
    <source>
        <dbReference type="Proteomes" id="UP000749559"/>
    </source>
</evidence>
<keyword evidence="4" id="KW-0805">Transcription regulation</keyword>
<dbReference type="GO" id="GO:0043565">
    <property type="term" value="F:sequence-specific DNA binding"/>
    <property type="evidence" value="ECO:0007669"/>
    <property type="project" value="TreeGrafter"/>
</dbReference>
<feature type="compositionally biased region" description="Low complexity" evidence="9">
    <location>
        <begin position="841"/>
        <end position="877"/>
    </location>
</feature>
<keyword evidence="5" id="KW-0238">DNA-binding</keyword>
<feature type="compositionally biased region" description="Basic and acidic residues" evidence="9">
    <location>
        <begin position="225"/>
        <end position="244"/>
    </location>
</feature>
<protein>
    <recommendedName>
        <fullName evidence="10">Cysteine/serine-rich nuclear protein N-terminal domain-containing protein</fullName>
    </recommendedName>
</protein>
<evidence type="ECO:0000256" key="8">
    <source>
        <dbReference type="ARBA" id="ARBA00023242"/>
    </source>
</evidence>
<keyword evidence="7" id="KW-0804">Transcription</keyword>
<feature type="region of interest" description="Disordered" evidence="9">
    <location>
        <begin position="88"/>
        <end position="121"/>
    </location>
</feature>
<dbReference type="OrthoDB" id="5946974at2759"/>
<keyword evidence="6" id="KW-0010">Activator</keyword>
<dbReference type="InterPro" id="IPR023260">
    <property type="entry name" value="Cys/Ser-rich_nuc_prot"/>
</dbReference>
<proteinExistence type="inferred from homology"/>
<evidence type="ECO:0000256" key="1">
    <source>
        <dbReference type="ARBA" id="ARBA00004123"/>
    </source>
</evidence>
<evidence type="ECO:0000256" key="7">
    <source>
        <dbReference type="ARBA" id="ARBA00023163"/>
    </source>
</evidence>
<organism evidence="11 12">
    <name type="scientific">Owenia fusiformis</name>
    <name type="common">Polychaete worm</name>
    <dbReference type="NCBI Taxonomy" id="6347"/>
    <lineage>
        <taxon>Eukaryota</taxon>
        <taxon>Metazoa</taxon>
        <taxon>Spiralia</taxon>
        <taxon>Lophotrochozoa</taxon>
        <taxon>Annelida</taxon>
        <taxon>Polychaeta</taxon>
        <taxon>Sedentaria</taxon>
        <taxon>Canalipalpata</taxon>
        <taxon>Sabellida</taxon>
        <taxon>Oweniida</taxon>
        <taxon>Oweniidae</taxon>
        <taxon>Owenia</taxon>
    </lineage>
</organism>
<feature type="region of interest" description="Disordered" evidence="9">
    <location>
        <begin position="387"/>
        <end position="408"/>
    </location>
</feature>
<feature type="domain" description="Cysteine/serine-rich nuclear protein N-terminal" evidence="10">
    <location>
        <begin position="208"/>
        <end position="378"/>
    </location>
</feature>
<evidence type="ECO:0000256" key="2">
    <source>
        <dbReference type="ARBA" id="ARBA00008548"/>
    </source>
</evidence>
<accession>A0A8J1TRD3</accession>
<keyword evidence="12" id="KW-1185">Reference proteome</keyword>
<dbReference type="PANTHER" id="PTHR13580:SF9">
    <property type="entry name" value="AXIN1 UP-REGULATED 1, ISOFORM A"/>
    <property type="match status" value="1"/>
</dbReference>
<keyword evidence="8" id="KW-0539">Nucleus</keyword>
<dbReference type="InterPro" id="IPR031972">
    <property type="entry name" value="CSRNP_N"/>
</dbReference>
<evidence type="ECO:0000256" key="9">
    <source>
        <dbReference type="SAM" id="MobiDB-lite"/>
    </source>
</evidence>
<dbReference type="GO" id="GO:0006915">
    <property type="term" value="P:apoptotic process"/>
    <property type="evidence" value="ECO:0007669"/>
    <property type="project" value="UniProtKB-KW"/>
</dbReference>
<evidence type="ECO:0000256" key="5">
    <source>
        <dbReference type="ARBA" id="ARBA00023125"/>
    </source>
</evidence>
<dbReference type="GO" id="GO:0005634">
    <property type="term" value="C:nucleus"/>
    <property type="evidence" value="ECO:0007669"/>
    <property type="project" value="UniProtKB-SubCell"/>
</dbReference>